<keyword evidence="3" id="KW-1185">Reference proteome</keyword>
<gene>
    <name evidence="2" type="ORF">GCM10022402_12910</name>
</gene>
<comment type="caution">
    <text evidence="2">The sequence shown here is derived from an EMBL/GenBank/DDBJ whole genome shotgun (WGS) entry which is preliminary data.</text>
</comment>
<feature type="region of interest" description="Disordered" evidence="1">
    <location>
        <begin position="1"/>
        <end position="30"/>
    </location>
</feature>
<proteinExistence type="predicted"/>
<name>A0ABP7FCE9_9ACTN</name>
<organism evidence="2 3">
    <name type="scientific">Salinactinospora qingdaonensis</name>
    <dbReference type="NCBI Taxonomy" id="702744"/>
    <lineage>
        <taxon>Bacteria</taxon>
        <taxon>Bacillati</taxon>
        <taxon>Actinomycetota</taxon>
        <taxon>Actinomycetes</taxon>
        <taxon>Streptosporangiales</taxon>
        <taxon>Nocardiopsidaceae</taxon>
        <taxon>Salinactinospora</taxon>
    </lineage>
</organism>
<evidence type="ECO:0000256" key="1">
    <source>
        <dbReference type="SAM" id="MobiDB-lite"/>
    </source>
</evidence>
<sequence length="49" mass="4958">MSTPSETDTTPDAAPHPDATEETDPLAGIPEAVRERVGAFDTDTAGGCG</sequence>
<dbReference type="EMBL" id="BAABDD010000004">
    <property type="protein sequence ID" value="GAA3733965.1"/>
    <property type="molecule type" value="Genomic_DNA"/>
</dbReference>
<dbReference type="RefSeq" id="WP_344968336.1">
    <property type="nucleotide sequence ID" value="NZ_BAABDD010000004.1"/>
</dbReference>
<protein>
    <submittedName>
        <fullName evidence="2">Uncharacterized protein</fullName>
    </submittedName>
</protein>
<evidence type="ECO:0000313" key="3">
    <source>
        <dbReference type="Proteomes" id="UP001500908"/>
    </source>
</evidence>
<dbReference type="Proteomes" id="UP001500908">
    <property type="component" value="Unassembled WGS sequence"/>
</dbReference>
<reference evidence="3" key="1">
    <citation type="journal article" date="2019" name="Int. J. Syst. Evol. Microbiol.">
        <title>The Global Catalogue of Microorganisms (GCM) 10K type strain sequencing project: providing services to taxonomists for standard genome sequencing and annotation.</title>
        <authorList>
            <consortium name="The Broad Institute Genomics Platform"/>
            <consortium name="The Broad Institute Genome Sequencing Center for Infectious Disease"/>
            <person name="Wu L."/>
            <person name="Ma J."/>
        </authorList>
    </citation>
    <scope>NUCLEOTIDE SEQUENCE [LARGE SCALE GENOMIC DNA]</scope>
    <source>
        <strain evidence="3">JCM 17137</strain>
    </source>
</reference>
<accession>A0ABP7FCE9</accession>
<feature type="compositionally biased region" description="Polar residues" evidence="1">
    <location>
        <begin position="1"/>
        <end position="10"/>
    </location>
</feature>
<evidence type="ECO:0000313" key="2">
    <source>
        <dbReference type="EMBL" id="GAA3733965.1"/>
    </source>
</evidence>